<sequence>MEWFVKAFLKASLAWLALGVTFGVAMAAYPPWTIYRLAHVHMVLLGFVTMMIYGVAYHVIPRFSGNPLRSRRAAAWHWWGSNAGLALMVSGFIVRAHDPSVGTPLLATGGTLSALGAYVFVYLVWRTIDGSPAHRRAARRIDERMAVAPARARPPVVGAAPHAPS</sequence>
<name>W0RA03_9BACT</name>
<proteinExistence type="predicted"/>
<dbReference type="OrthoDB" id="5784423at2"/>
<keyword evidence="1" id="KW-0812">Transmembrane</keyword>
<gene>
    <name evidence="2" type="ORF">J421_0407</name>
</gene>
<dbReference type="Proteomes" id="UP000019151">
    <property type="component" value="Chromosome"/>
</dbReference>
<keyword evidence="3" id="KW-1185">Reference proteome</keyword>
<dbReference type="GO" id="GO:0004129">
    <property type="term" value="F:cytochrome-c oxidase activity"/>
    <property type="evidence" value="ECO:0007669"/>
    <property type="project" value="InterPro"/>
</dbReference>
<feature type="transmembrane region" description="Helical" evidence="1">
    <location>
        <begin position="106"/>
        <end position="125"/>
    </location>
</feature>
<dbReference type="STRING" id="861299.J421_0407"/>
<dbReference type="AlphaFoldDB" id="W0RA03"/>
<dbReference type="InterPro" id="IPR000883">
    <property type="entry name" value="Cyt_C_Oxase_1"/>
</dbReference>
<dbReference type="Gene3D" id="1.20.210.10">
    <property type="entry name" value="Cytochrome c oxidase-like, subunit I domain"/>
    <property type="match status" value="1"/>
</dbReference>
<dbReference type="GO" id="GO:0009060">
    <property type="term" value="P:aerobic respiration"/>
    <property type="evidence" value="ECO:0007669"/>
    <property type="project" value="InterPro"/>
</dbReference>
<feature type="transmembrane region" description="Helical" evidence="1">
    <location>
        <begin position="37"/>
        <end position="56"/>
    </location>
</feature>
<reference evidence="2 3" key="1">
    <citation type="journal article" date="2014" name="Genome Announc.">
        <title>Genome Sequence and Methylome of Soil Bacterium Gemmatirosa kalamazoonensis KBS708T, a Member of the Rarely Cultivated Gemmatimonadetes Phylum.</title>
        <authorList>
            <person name="Debruyn J.M."/>
            <person name="Radosevich M."/>
            <person name="Wommack K.E."/>
            <person name="Polson S.W."/>
            <person name="Hauser L.J."/>
            <person name="Fawaz M.N."/>
            <person name="Korlach J."/>
            <person name="Tsai Y.C."/>
        </authorList>
    </citation>
    <scope>NUCLEOTIDE SEQUENCE [LARGE SCALE GENOMIC DNA]</scope>
    <source>
        <strain evidence="2 3">KBS708</strain>
    </source>
</reference>
<feature type="transmembrane region" description="Helical" evidence="1">
    <location>
        <begin position="76"/>
        <end position="94"/>
    </location>
</feature>
<accession>W0RA03</accession>
<dbReference type="HOGENOM" id="CLU_1608471_0_0_0"/>
<dbReference type="InterPro" id="IPR036927">
    <property type="entry name" value="Cyt_c_oxase-like_su1_sf"/>
</dbReference>
<dbReference type="InParanoid" id="W0RA03"/>
<dbReference type="RefSeq" id="WP_025409494.1">
    <property type="nucleotide sequence ID" value="NZ_CP007128.1"/>
</dbReference>
<protein>
    <submittedName>
        <fullName evidence="2">Cytochrome c oxidase subunit I</fullName>
    </submittedName>
</protein>
<keyword evidence="1" id="KW-0472">Membrane</keyword>
<organism evidence="2 3">
    <name type="scientific">Gemmatirosa kalamazoonensis</name>
    <dbReference type="NCBI Taxonomy" id="861299"/>
    <lineage>
        <taxon>Bacteria</taxon>
        <taxon>Pseudomonadati</taxon>
        <taxon>Gemmatimonadota</taxon>
        <taxon>Gemmatimonadia</taxon>
        <taxon>Gemmatimonadales</taxon>
        <taxon>Gemmatimonadaceae</taxon>
        <taxon>Gemmatirosa</taxon>
    </lineage>
</organism>
<dbReference type="GO" id="GO:0020037">
    <property type="term" value="F:heme binding"/>
    <property type="evidence" value="ECO:0007669"/>
    <property type="project" value="InterPro"/>
</dbReference>
<dbReference type="GO" id="GO:0016020">
    <property type="term" value="C:membrane"/>
    <property type="evidence" value="ECO:0007669"/>
    <property type="project" value="InterPro"/>
</dbReference>
<dbReference type="SUPFAM" id="SSF81442">
    <property type="entry name" value="Cytochrome c oxidase subunit I-like"/>
    <property type="match status" value="1"/>
</dbReference>
<dbReference type="Pfam" id="PF00115">
    <property type="entry name" value="COX1"/>
    <property type="match status" value="1"/>
</dbReference>
<dbReference type="EMBL" id="CP007128">
    <property type="protein sequence ID" value="AHG87944.1"/>
    <property type="molecule type" value="Genomic_DNA"/>
</dbReference>
<dbReference type="KEGG" id="gba:J421_0407"/>
<evidence type="ECO:0000313" key="3">
    <source>
        <dbReference type="Proteomes" id="UP000019151"/>
    </source>
</evidence>
<keyword evidence="1" id="KW-1133">Transmembrane helix</keyword>
<evidence type="ECO:0000256" key="1">
    <source>
        <dbReference type="SAM" id="Phobius"/>
    </source>
</evidence>
<dbReference type="eggNOG" id="COG3278">
    <property type="taxonomic scope" value="Bacteria"/>
</dbReference>
<evidence type="ECO:0000313" key="2">
    <source>
        <dbReference type="EMBL" id="AHG87944.1"/>
    </source>
</evidence>